<keyword evidence="3" id="KW-0808">Transferase</keyword>
<proteinExistence type="inferred from homology"/>
<organism evidence="3 4">
    <name type="scientific">Svornostia abyssi</name>
    <dbReference type="NCBI Taxonomy" id="2898438"/>
    <lineage>
        <taxon>Bacteria</taxon>
        <taxon>Bacillati</taxon>
        <taxon>Actinomycetota</taxon>
        <taxon>Thermoleophilia</taxon>
        <taxon>Solirubrobacterales</taxon>
        <taxon>Baekduiaceae</taxon>
        <taxon>Svornostia</taxon>
    </lineage>
</organism>
<dbReference type="Pfam" id="PF01041">
    <property type="entry name" value="DegT_DnrJ_EryC1"/>
    <property type="match status" value="1"/>
</dbReference>
<evidence type="ECO:0000313" key="4">
    <source>
        <dbReference type="Proteomes" id="UP001058860"/>
    </source>
</evidence>
<dbReference type="Proteomes" id="UP001058860">
    <property type="component" value="Chromosome"/>
</dbReference>
<dbReference type="InterPro" id="IPR000653">
    <property type="entry name" value="DegT/StrS_aminotransferase"/>
</dbReference>
<reference evidence="4" key="1">
    <citation type="submission" date="2021-11" db="EMBL/GenBank/DDBJ databases">
        <title>Cultivation dependent microbiological survey of springs from the worlds oldest radium mine currently devoted to the extraction of radon-saturated water.</title>
        <authorList>
            <person name="Kapinusova G."/>
            <person name="Smrhova T."/>
            <person name="Strejcek M."/>
            <person name="Suman J."/>
            <person name="Jani K."/>
            <person name="Pajer P."/>
            <person name="Uhlik O."/>
        </authorList>
    </citation>
    <scope>NUCLEOTIDE SEQUENCE [LARGE SCALE GENOMIC DNA]</scope>
    <source>
        <strain evidence="4">J379</strain>
    </source>
</reference>
<sequence length="384" mass="41531">MASTGTFPDIPLFDLRLEQEDLDAVAEVLRSGWLTMGPRTQAFEAAFAEHLGCAHAVAVNSCTAALHLAYLAAGVGPGDEVIVPAMTFAATASAVLYCGGTPVFADILGDHDFSIDPDAVRAKITPRTKAVAAVHFAGYAAPVDTLRALCDEHGLALVEDVAHAPSAVLGGKKLGTWGDAGCFSLFSNKILSVGEGGLLCTDDDRVADLARSLRSHAMTSGTWDRHTGRTTTYDVVGLGFNYRIDEPRSALGLSRLGRLEADIEIRRGLTRRYRSLLRDIPGLSFPFGDETVEDSSCYVMPITVDEPERRDPLRIALREKHGVQTSVFYPAVHEFTAYRERLGPISLPRTERVARTEVTIPLFPHLTHEQQDHVVGALRAELAA</sequence>
<dbReference type="PANTHER" id="PTHR30244">
    <property type="entry name" value="TRANSAMINASE"/>
    <property type="match status" value="1"/>
</dbReference>
<dbReference type="RefSeq" id="WP_353865986.1">
    <property type="nucleotide sequence ID" value="NZ_CP088295.1"/>
</dbReference>
<dbReference type="GO" id="GO:0008483">
    <property type="term" value="F:transaminase activity"/>
    <property type="evidence" value="ECO:0007669"/>
    <property type="project" value="UniProtKB-KW"/>
</dbReference>
<dbReference type="CDD" id="cd00616">
    <property type="entry name" value="AHBA_syn"/>
    <property type="match status" value="1"/>
</dbReference>
<dbReference type="InterPro" id="IPR015421">
    <property type="entry name" value="PyrdxlP-dep_Trfase_major"/>
</dbReference>
<comment type="cofactor">
    <cofactor evidence="1">
        <name>pyridoxal 5'-phosphate</name>
        <dbReference type="ChEBI" id="CHEBI:597326"/>
    </cofactor>
</comment>
<keyword evidence="4" id="KW-1185">Reference proteome</keyword>
<accession>A0ABY5PLL3</accession>
<dbReference type="PIRSF" id="PIRSF000390">
    <property type="entry name" value="PLP_StrS"/>
    <property type="match status" value="1"/>
</dbReference>
<protein>
    <submittedName>
        <fullName evidence="3">DegT/DnrJ/EryC1/StrS family aminotransferase</fullName>
    </submittedName>
</protein>
<name>A0ABY5PLL3_9ACTN</name>
<gene>
    <name evidence="3" type="ORF">LRS13_08485</name>
</gene>
<dbReference type="EMBL" id="CP088295">
    <property type="protein sequence ID" value="UUY05541.1"/>
    <property type="molecule type" value="Genomic_DNA"/>
</dbReference>
<dbReference type="PANTHER" id="PTHR30244:SF34">
    <property type="entry name" value="DTDP-4-AMINO-4,6-DIDEOXYGALACTOSE TRANSAMINASE"/>
    <property type="match status" value="1"/>
</dbReference>
<keyword evidence="3" id="KW-0032">Aminotransferase</keyword>
<evidence type="ECO:0000256" key="1">
    <source>
        <dbReference type="ARBA" id="ARBA00001933"/>
    </source>
</evidence>
<dbReference type="InterPro" id="IPR015422">
    <property type="entry name" value="PyrdxlP-dep_Trfase_small"/>
</dbReference>
<dbReference type="InterPro" id="IPR015424">
    <property type="entry name" value="PyrdxlP-dep_Trfase"/>
</dbReference>
<dbReference type="Gene3D" id="3.40.640.10">
    <property type="entry name" value="Type I PLP-dependent aspartate aminotransferase-like (Major domain)"/>
    <property type="match status" value="1"/>
</dbReference>
<evidence type="ECO:0000256" key="2">
    <source>
        <dbReference type="RuleBase" id="RU004508"/>
    </source>
</evidence>
<dbReference type="Gene3D" id="3.90.1150.10">
    <property type="entry name" value="Aspartate Aminotransferase, domain 1"/>
    <property type="match status" value="1"/>
</dbReference>
<evidence type="ECO:0000313" key="3">
    <source>
        <dbReference type="EMBL" id="UUY05541.1"/>
    </source>
</evidence>
<dbReference type="SUPFAM" id="SSF53383">
    <property type="entry name" value="PLP-dependent transferases"/>
    <property type="match status" value="1"/>
</dbReference>
<keyword evidence="2" id="KW-0663">Pyridoxal phosphate</keyword>
<comment type="similarity">
    <text evidence="2">Belongs to the DegT/DnrJ/EryC1 family.</text>
</comment>